<protein>
    <submittedName>
        <fullName evidence="1">Uncharacterized protein</fullName>
    </submittedName>
</protein>
<dbReference type="AlphaFoldDB" id="X1N9E2"/>
<proteinExistence type="predicted"/>
<name>X1N9E2_9ZZZZ</name>
<gene>
    <name evidence="1" type="ORF">S06H3_26159</name>
</gene>
<dbReference type="EMBL" id="BARV01015094">
    <property type="protein sequence ID" value="GAI26821.1"/>
    <property type="molecule type" value="Genomic_DNA"/>
</dbReference>
<comment type="caution">
    <text evidence="1">The sequence shown here is derived from an EMBL/GenBank/DDBJ whole genome shotgun (WGS) entry which is preliminary data.</text>
</comment>
<organism evidence="1">
    <name type="scientific">marine sediment metagenome</name>
    <dbReference type="NCBI Taxonomy" id="412755"/>
    <lineage>
        <taxon>unclassified sequences</taxon>
        <taxon>metagenomes</taxon>
        <taxon>ecological metagenomes</taxon>
    </lineage>
</organism>
<accession>X1N9E2</accession>
<sequence>MKSSGKLDENAIIHTGPCRLLGVTLIADLGKRTDITVYPDISATGTEVVFGRACGGSDTYGSNNFVIKFSRDDNMFCDNGLYATLSAGAYYIIYFEPM</sequence>
<reference evidence="1" key="1">
    <citation type="journal article" date="2014" name="Front. Microbiol.">
        <title>High frequency of phylogenetically diverse reductive dehalogenase-homologous genes in deep subseafloor sedimentary metagenomes.</title>
        <authorList>
            <person name="Kawai M."/>
            <person name="Futagami T."/>
            <person name="Toyoda A."/>
            <person name="Takaki Y."/>
            <person name="Nishi S."/>
            <person name="Hori S."/>
            <person name="Arai W."/>
            <person name="Tsubouchi T."/>
            <person name="Morono Y."/>
            <person name="Uchiyama I."/>
            <person name="Ito T."/>
            <person name="Fujiyama A."/>
            <person name="Inagaki F."/>
            <person name="Takami H."/>
        </authorList>
    </citation>
    <scope>NUCLEOTIDE SEQUENCE</scope>
    <source>
        <strain evidence="1">Expedition CK06-06</strain>
    </source>
</reference>
<evidence type="ECO:0000313" key="1">
    <source>
        <dbReference type="EMBL" id="GAI26821.1"/>
    </source>
</evidence>